<dbReference type="OrthoDB" id="10257275at2759"/>
<gene>
    <name evidence="12" type="ORF">A7D00_1003</name>
</gene>
<sequence length="273" mass="30642">MLSIPGMTFDPSRLRSYLLRLPLFTRLALLCIVVFWVIGLQNIWDVPKWGALYPSKISFAGGTNDLICIVYRINTYPIVHAGFLHAFLNIIAVTPLLEKFEAEHGTLTSLAMFLGPLSTLPAGIYVVLSRFVFRSNMPVLGSSSWFFLLLGSEAIKRFQTHPHISWGKYQIPSWTFPLILNAVFSVLPNTSFMGHTCCIAVGYLLGLGYLKFLFPPEKVLRWIETKLNLLGRLPHYVSVDQKTYGRYGILPTNGTGDRSIKLNFVGSSQRLGP</sequence>
<keyword evidence="13" id="KW-1185">Reference proteome</keyword>
<dbReference type="Proteomes" id="UP000243519">
    <property type="component" value="Unassembled WGS sequence"/>
</dbReference>
<accession>A0A178FT86</accession>
<evidence type="ECO:0000256" key="6">
    <source>
        <dbReference type="ARBA" id="ARBA00022692"/>
    </source>
</evidence>
<dbReference type="GO" id="GO:0006508">
    <property type="term" value="P:proteolysis"/>
    <property type="evidence" value="ECO:0007669"/>
    <property type="project" value="UniProtKB-KW"/>
</dbReference>
<evidence type="ECO:0000256" key="3">
    <source>
        <dbReference type="ARBA" id="ARBA00009045"/>
    </source>
</evidence>
<proteinExistence type="inferred from homology"/>
<feature type="transmembrane region" description="Helical" evidence="10">
    <location>
        <begin position="193"/>
        <end position="214"/>
    </location>
</feature>
<evidence type="ECO:0000256" key="4">
    <source>
        <dbReference type="ARBA" id="ARBA00013039"/>
    </source>
</evidence>
<feature type="transmembrane region" description="Helical" evidence="10">
    <location>
        <begin position="167"/>
        <end position="187"/>
    </location>
</feature>
<dbReference type="PANTHER" id="PTHR43066:SF1">
    <property type="entry name" value="RHOMBOID PROTEIN 2"/>
    <property type="match status" value="1"/>
</dbReference>
<evidence type="ECO:0000256" key="1">
    <source>
        <dbReference type="ARBA" id="ARBA00000156"/>
    </source>
</evidence>
<feature type="transmembrane region" description="Helical" evidence="10">
    <location>
        <begin position="21"/>
        <end position="44"/>
    </location>
</feature>
<evidence type="ECO:0000256" key="8">
    <source>
        <dbReference type="ARBA" id="ARBA00022989"/>
    </source>
</evidence>
<evidence type="ECO:0000256" key="5">
    <source>
        <dbReference type="ARBA" id="ARBA00022670"/>
    </source>
</evidence>
<keyword evidence="8 10" id="KW-1133">Transmembrane helix</keyword>
<evidence type="ECO:0000313" key="12">
    <source>
        <dbReference type="EMBL" id="OAL75404.1"/>
    </source>
</evidence>
<dbReference type="PANTHER" id="PTHR43066">
    <property type="entry name" value="RHOMBOID-RELATED PROTEIN"/>
    <property type="match status" value="1"/>
</dbReference>
<keyword evidence="9 10" id="KW-0472">Membrane</keyword>
<reference evidence="12 13" key="1">
    <citation type="submission" date="2016-05" db="EMBL/GenBank/DDBJ databases">
        <title>Genome sequencing of Trichophyton violaceum CMCC(F)T3l isolated from hair.</title>
        <authorList>
            <person name="Zhan P."/>
            <person name="Tao Y."/>
            <person name="Liu W."/>
        </authorList>
    </citation>
    <scope>NUCLEOTIDE SEQUENCE [LARGE SCALE GENOMIC DNA]</scope>
    <source>
        <strain evidence="13">CMCC(F)T3l</strain>
    </source>
</reference>
<keyword evidence="7" id="KW-0378">Hydrolase</keyword>
<keyword evidence="5" id="KW-0645">Protease</keyword>
<dbReference type="SUPFAM" id="SSF144091">
    <property type="entry name" value="Rhomboid-like"/>
    <property type="match status" value="1"/>
</dbReference>
<feature type="domain" description="Peptidase S54 rhomboid" evidence="11">
    <location>
        <begin position="70"/>
        <end position="210"/>
    </location>
</feature>
<dbReference type="AlphaFoldDB" id="A0A178FT86"/>
<comment type="catalytic activity">
    <reaction evidence="1">
        <text>Cleaves type-1 transmembrane domains using a catalytic dyad composed of serine and histidine that are contributed by different transmembrane domains.</text>
        <dbReference type="EC" id="3.4.21.105"/>
    </reaction>
</comment>
<protein>
    <recommendedName>
        <fullName evidence="4">rhomboid protease</fullName>
        <ecNumber evidence="4">3.4.21.105</ecNumber>
    </recommendedName>
</protein>
<dbReference type="EMBL" id="LHPN01000001">
    <property type="protein sequence ID" value="OAL75404.1"/>
    <property type="molecule type" value="Genomic_DNA"/>
</dbReference>
<keyword evidence="6 10" id="KW-0812">Transmembrane</keyword>
<evidence type="ECO:0000256" key="9">
    <source>
        <dbReference type="ARBA" id="ARBA00023136"/>
    </source>
</evidence>
<feature type="transmembrane region" description="Helical" evidence="10">
    <location>
        <begin position="78"/>
        <end position="97"/>
    </location>
</feature>
<comment type="subcellular location">
    <subcellularLocation>
        <location evidence="2">Membrane</location>
        <topology evidence="2">Multi-pass membrane protein</topology>
    </subcellularLocation>
</comment>
<dbReference type="EC" id="3.4.21.105" evidence="4"/>
<evidence type="ECO:0000313" key="13">
    <source>
        <dbReference type="Proteomes" id="UP000243519"/>
    </source>
</evidence>
<evidence type="ECO:0000256" key="2">
    <source>
        <dbReference type="ARBA" id="ARBA00004141"/>
    </source>
</evidence>
<dbReference type="GO" id="GO:0004252">
    <property type="term" value="F:serine-type endopeptidase activity"/>
    <property type="evidence" value="ECO:0007669"/>
    <property type="project" value="InterPro"/>
</dbReference>
<evidence type="ECO:0000259" key="11">
    <source>
        <dbReference type="Pfam" id="PF01694"/>
    </source>
</evidence>
<feature type="transmembrane region" description="Helical" evidence="10">
    <location>
        <begin position="109"/>
        <end position="133"/>
    </location>
</feature>
<organism evidence="12 13">
    <name type="scientific">Trichophyton violaceum</name>
    <dbReference type="NCBI Taxonomy" id="34388"/>
    <lineage>
        <taxon>Eukaryota</taxon>
        <taxon>Fungi</taxon>
        <taxon>Dikarya</taxon>
        <taxon>Ascomycota</taxon>
        <taxon>Pezizomycotina</taxon>
        <taxon>Eurotiomycetes</taxon>
        <taxon>Eurotiomycetidae</taxon>
        <taxon>Onygenales</taxon>
        <taxon>Arthrodermataceae</taxon>
        <taxon>Trichophyton</taxon>
    </lineage>
</organism>
<evidence type="ECO:0000256" key="10">
    <source>
        <dbReference type="SAM" id="Phobius"/>
    </source>
</evidence>
<dbReference type="GO" id="GO:0016020">
    <property type="term" value="C:membrane"/>
    <property type="evidence" value="ECO:0007669"/>
    <property type="project" value="UniProtKB-SubCell"/>
</dbReference>
<dbReference type="InterPro" id="IPR022764">
    <property type="entry name" value="Peptidase_S54_rhomboid_dom"/>
</dbReference>
<dbReference type="InterPro" id="IPR035952">
    <property type="entry name" value="Rhomboid-like_sf"/>
</dbReference>
<evidence type="ECO:0000256" key="7">
    <source>
        <dbReference type="ARBA" id="ARBA00022801"/>
    </source>
</evidence>
<comment type="similarity">
    <text evidence="3">Belongs to the peptidase S54 family.</text>
</comment>
<name>A0A178FT86_TRIVO</name>
<comment type="caution">
    <text evidence="12">The sequence shown here is derived from an EMBL/GenBank/DDBJ whole genome shotgun (WGS) entry which is preliminary data.</text>
</comment>
<dbReference type="Pfam" id="PF01694">
    <property type="entry name" value="Rhomboid"/>
    <property type="match status" value="1"/>
</dbReference>
<dbReference type="Gene3D" id="1.20.1540.10">
    <property type="entry name" value="Rhomboid-like"/>
    <property type="match status" value="1"/>
</dbReference>